<dbReference type="Proteomes" id="UP001162483">
    <property type="component" value="Unassembled WGS sequence"/>
</dbReference>
<protein>
    <submittedName>
        <fullName evidence="1">Uncharacterized protein</fullName>
    </submittedName>
</protein>
<proteinExistence type="predicted"/>
<dbReference type="EMBL" id="CATNWA010021435">
    <property type="protein sequence ID" value="CAI9622683.1"/>
    <property type="molecule type" value="Genomic_DNA"/>
</dbReference>
<evidence type="ECO:0000313" key="1">
    <source>
        <dbReference type="EMBL" id="CAI9622683.1"/>
    </source>
</evidence>
<reference evidence="1" key="1">
    <citation type="submission" date="2023-05" db="EMBL/GenBank/DDBJ databases">
        <authorList>
            <person name="Stuckert A."/>
        </authorList>
    </citation>
    <scope>NUCLEOTIDE SEQUENCE</scope>
</reference>
<accession>A0ABN9HTD2</accession>
<gene>
    <name evidence="1" type="ORF">SPARVUS_LOCUS16323382</name>
</gene>
<comment type="caution">
    <text evidence="1">The sequence shown here is derived from an EMBL/GenBank/DDBJ whole genome shotgun (WGS) entry which is preliminary data.</text>
</comment>
<name>A0ABN9HTD2_9NEOB</name>
<feature type="non-terminal residue" evidence="1">
    <location>
        <position position="1"/>
    </location>
</feature>
<sequence>AKIKLCSHNKSDNIYQIDKYPGPAGVTEIDVCEDSYLFWSWYIYY</sequence>
<evidence type="ECO:0000313" key="2">
    <source>
        <dbReference type="Proteomes" id="UP001162483"/>
    </source>
</evidence>
<keyword evidence="2" id="KW-1185">Reference proteome</keyword>
<organism evidence="1 2">
    <name type="scientific">Staurois parvus</name>
    <dbReference type="NCBI Taxonomy" id="386267"/>
    <lineage>
        <taxon>Eukaryota</taxon>
        <taxon>Metazoa</taxon>
        <taxon>Chordata</taxon>
        <taxon>Craniata</taxon>
        <taxon>Vertebrata</taxon>
        <taxon>Euteleostomi</taxon>
        <taxon>Amphibia</taxon>
        <taxon>Batrachia</taxon>
        <taxon>Anura</taxon>
        <taxon>Neobatrachia</taxon>
        <taxon>Ranoidea</taxon>
        <taxon>Ranidae</taxon>
        <taxon>Staurois</taxon>
    </lineage>
</organism>